<dbReference type="InterPro" id="IPR023214">
    <property type="entry name" value="HAD_sf"/>
</dbReference>
<dbReference type="Proteomes" id="UP001338125">
    <property type="component" value="Unassembled WGS sequence"/>
</dbReference>
<evidence type="ECO:0000313" key="6">
    <source>
        <dbReference type="Proteomes" id="UP001338125"/>
    </source>
</evidence>
<accession>A0ABR0SWN4</accession>
<dbReference type="Gene3D" id="3.40.50.1000">
    <property type="entry name" value="HAD superfamily/HAD-like"/>
    <property type="match status" value="1"/>
</dbReference>
<name>A0ABR0SWN4_9HYPO</name>
<evidence type="ECO:0000313" key="5">
    <source>
        <dbReference type="EMBL" id="KAK5996141.1"/>
    </source>
</evidence>
<dbReference type="Pfam" id="PF00702">
    <property type="entry name" value="Hydrolase"/>
    <property type="match status" value="1"/>
</dbReference>
<dbReference type="EMBL" id="JAVFKD010000004">
    <property type="protein sequence ID" value="KAK5996141.1"/>
    <property type="molecule type" value="Genomic_DNA"/>
</dbReference>
<evidence type="ECO:0000256" key="1">
    <source>
        <dbReference type="ARBA" id="ARBA00022723"/>
    </source>
</evidence>
<keyword evidence="3" id="KW-0460">Magnesium</keyword>
<evidence type="ECO:0000256" key="2">
    <source>
        <dbReference type="ARBA" id="ARBA00022801"/>
    </source>
</evidence>
<feature type="compositionally biased region" description="Polar residues" evidence="4">
    <location>
        <begin position="1"/>
        <end position="19"/>
    </location>
</feature>
<evidence type="ECO:0000256" key="3">
    <source>
        <dbReference type="ARBA" id="ARBA00022842"/>
    </source>
</evidence>
<dbReference type="SUPFAM" id="SSF56784">
    <property type="entry name" value="HAD-like"/>
    <property type="match status" value="1"/>
</dbReference>
<dbReference type="PANTHER" id="PTHR46470:SF2">
    <property type="entry name" value="GLYCERALDEHYDE 3-PHOSPHATE PHOSPHATASE"/>
    <property type="match status" value="1"/>
</dbReference>
<keyword evidence="2" id="KW-0378">Hydrolase</keyword>
<dbReference type="Gene3D" id="1.10.150.240">
    <property type="entry name" value="Putative phosphatase, domain 2"/>
    <property type="match status" value="1"/>
</dbReference>
<evidence type="ECO:0000256" key="4">
    <source>
        <dbReference type="SAM" id="MobiDB-lite"/>
    </source>
</evidence>
<dbReference type="InterPro" id="IPR023198">
    <property type="entry name" value="PGP-like_dom2"/>
</dbReference>
<feature type="region of interest" description="Disordered" evidence="4">
    <location>
        <begin position="1"/>
        <end position="20"/>
    </location>
</feature>
<gene>
    <name evidence="5" type="ORF">PT974_04569</name>
</gene>
<dbReference type="InterPro" id="IPR051400">
    <property type="entry name" value="HAD-like_hydrolase"/>
</dbReference>
<reference evidence="5 6" key="1">
    <citation type="submission" date="2024-01" db="EMBL/GenBank/DDBJ databases">
        <title>Complete genome of Cladobotryum mycophilum ATHUM6906.</title>
        <authorList>
            <person name="Christinaki A.C."/>
            <person name="Myridakis A.I."/>
            <person name="Kouvelis V.N."/>
        </authorList>
    </citation>
    <scope>NUCLEOTIDE SEQUENCE [LARGE SCALE GENOMIC DNA]</scope>
    <source>
        <strain evidence="5 6">ATHUM6906</strain>
    </source>
</reference>
<dbReference type="PANTHER" id="PTHR46470">
    <property type="entry name" value="N-ACYLNEURAMINATE-9-PHOSPHATASE"/>
    <property type="match status" value="1"/>
</dbReference>
<organism evidence="5 6">
    <name type="scientific">Cladobotryum mycophilum</name>
    <dbReference type="NCBI Taxonomy" id="491253"/>
    <lineage>
        <taxon>Eukaryota</taxon>
        <taxon>Fungi</taxon>
        <taxon>Dikarya</taxon>
        <taxon>Ascomycota</taxon>
        <taxon>Pezizomycotina</taxon>
        <taxon>Sordariomycetes</taxon>
        <taxon>Hypocreomycetidae</taxon>
        <taxon>Hypocreales</taxon>
        <taxon>Hypocreaceae</taxon>
        <taxon>Cladobotryum</taxon>
    </lineage>
</organism>
<dbReference type="SFLD" id="SFLDS00003">
    <property type="entry name" value="Haloacid_Dehalogenase"/>
    <property type="match status" value="1"/>
</dbReference>
<keyword evidence="1" id="KW-0479">Metal-binding</keyword>
<sequence>MASPSTVAHTRSYQDQTAVQHHDKQRLQSILAEKSWFGFDLDDTLHDFRGASSTATKSTLAAISQRHAISLPILQDHYAKVLREKTANAFSDGRTSFDYRKERFVSVLAYFSLPLDEQFLGQLLELYETTLSSSLCLKPGALSLLTMLKREGKSIVVITEGPQDAQERTISHLGLAPYIDCLITTNHFGVTKLDGLFTKVLEHLRITSKDMAYIGDSEVRDMEPAMAIGIFSIHLAETKPSLLAALPLQINTLVDLEGILKIDEQV</sequence>
<dbReference type="InterPro" id="IPR036412">
    <property type="entry name" value="HAD-like_sf"/>
</dbReference>
<proteinExistence type="predicted"/>
<keyword evidence="6" id="KW-1185">Reference proteome</keyword>
<comment type="caution">
    <text evidence="5">The sequence shown here is derived from an EMBL/GenBank/DDBJ whole genome shotgun (WGS) entry which is preliminary data.</text>
</comment>
<protein>
    <submittedName>
        <fullName evidence="5">Uncharacterized protein</fullName>
    </submittedName>
</protein>
<dbReference type="SFLD" id="SFLDG01129">
    <property type="entry name" value="C1.5:_HAD__Beta-PGM__Phosphata"/>
    <property type="match status" value="1"/>
</dbReference>